<evidence type="ECO:0000313" key="3">
    <source>
        <dbReference type="Proteomes" id="UP001299235"/>
    </source>
</evidence>
<keyword evidence="1" id="KW-0472">Membrane</keyword>
<protein>
    <submittedName>
        <fullName evidence="2">Uncharacterized protein</fullName>
    </submittedName>
</protein>
<keyword evidence="1" id="KW-1133">Transmembrane helix</keyword>
<keyword evidence="3" id="KW-1185">Reference proteome</keyword>
<evidence type="ECO:0000313" key="2">
    <source>
        <dbReference type="EMBL" id="MCC2149151.1"/>
    </source>
</evidence>
<evidence type="ECO:0000256" key="1">
    <source>
        <dbReference type="SAM" id="Phobius"/>
    </source>
</evidence>
<comment type="caution">
    <text evidence="2">The sequence shown here is derived from an EMBL/GenBank/DDBJ whole genome shotgun (WGS) entry which is preliminary data.</text>
</comment>
<dbReference type="RefSeq" id="WP_248835337.1">
    <property type="nucleotide sequence ID" value="NZ_JAJEQE010000022.1"/>
</dbReference>
<sequence length="68" mass="7691">MRKRELYSLIGSVIAPIVATAAAAFVFWWLTMYSVLCERDVAGTVIAVWCAVVIRIMLWAEKKGEEEK</sequence>
<feature type="transmembrane region" description="Helical" evidence="1">
    <location>
        <begin position="7"/>
        <end position="29"/>
    </location>
</feature>
<reference evidence="2 3" key="1">
    <citation type="submission" date="2021-10" db="EMBL/GenBank/DDBJ databases">
        <title>Anaerobic single-cell dispensing facilitates the cultivation of human gut bacteria.</title>
        <authorList>
            <person name="Afrizal A."/>
        </authorList>
    </citation>
    <scope>NUCLEOTIDE SEQUENCE [LARGE SCALE GENOMIC DNA]</scope>
    <source>
        <strain evidence="2 3">CLA-AA-H246</strain>
    </source>
</reference>
<organism evidence="2 3">
    <name type="scientific">Hominisplanchenecus faecis</name>
    <dbReference type="NCBI Taxonomy" id="2885351"/>
    <lineage>
        <taxon>Bacteria</taxon>
        <taxon>Bacillati</taxon>
        <taxon>Bacillota</taxon>
        <taxon>Clostridia</taxon>
        <taxon>Lachnospirales</taxon>
        <taxon>Lachnospiraceae</taxon>
        <taxon>Hominisplanchenecus</taxon>
    </lineage>
</organism>
<dbReference type="EMBL" id="JAJEQE010000022">
    <property type="protein sequence ID" value="MCC2149151.1"/>
    <property type="molecule type" value="Genomic_DNA"/>
</dbReference>
<name>A0ABS8EVC4_9FIRM</name>
<proteinExistence type="predicted"/>
<keyword evidence="1" id="KW-0812">Transmembrane</keyword>
<feature type="transmembrane region" description="Helical" evidence="1">
    <location>
        <begin position="41"/>
        <end position="60"/>
    </location>
</feature>
<gene>
    <name evidence="2" type="ORF">LKD42_07765</name>
</gene>
<dbReference type="Proteomes" id="UP001299235">
    <property type="component" value="Unassembled WGS sequence"/>
</dbReference>
<accession>A0ABS8EVC4</accession>